<evidence type="ECO:0000256" key="5">
    <source>
        <dbReference type="ARBA" id="ARBA00022723"/>
    </source>
</evidence>
<comment type="subcellular location">
    <subcellularLocation>
        <location evidence="1">Membrane</location>
    </subcellularLocation>
</comment>
<keyword evidence="15" id="KW-1185">Reference proteome</keyword>
<name>A0AA41YX09_9HYPH</name>
<dbReference type="PANTHER" id="PTHR10266">
    <property type="entry name" value="CYTOCHROME C1"/>
    <property type="match status" value="1"/>
</dbReference>
<feature type="region of interest" description="Disordered" evidence="10">
    <location>
        <begin position="104"/>
        <end position="138"/>
    </location>
</feature>
<keyword evidence="3 9" id="KW-0349">Heme</keyword>
<evidence type="ECO:0000256" key="9">
    <source>
        <dbReference type="PIRSR" id="PIRSR602326-1"/>
    </source>
</evidence>
<dbReference type="GO" id="GO:0016020">
    <property type="term" value="C:membrane"/>
    <property type="evidence" value="ECO:0007669"/>
    <property type="project" value="UniProtKB-SubCell"/>
</dbReference>
<gene>
    <name evidence="14" type="ORF">M8523_00525</name>
</gene>
<feature type="binding site" description="covalent" evidence="9">
    <location>
        <position position="65"/>
    </location>
    <ligand>
        <name>heme c</name>
        <dbReference type="ChEBI" id="CHEBI:61717"/>
    </ligand>
</feature>
<keyword evidence="5 9" id="KW-0479">Metal-binding</keyword>
<dbReference type="Gene3D" id="1.10.760.10">
    <property type="entry name" value="Cytochrome c-like domain"/>
    <property type="match status" value="1"/>
</dbReference>
<dbReference type="PRINTS" id="PR00603">
    <property type="entry name" value="CYTOCHROMEC1"/>
</dbReference>
<feature type="chain" id="PRO_5041311244" description="Cytochrome c1" evidence="12">
    <location>
        <begin position="27"/>
        <end position="294"/>
    </location>
</feature>
<dbReference type="InterPro" id="IPR036909">
    <property type="entry name" value="Cyt_c-like_dom_sf"/>
</dbReference>
<dbReference type="RefSeq" id="WP_282582865.1">
    <property type="nucleotide sequence ID" value="NZ_JAMOIM010000001.1"/>
</dbReference>
<evidence type="ECO:0000256" key="8">
    <source>
        <dbReference type="ARBA" id="ARBA00023136"/>
    </source>
</evidence>
<evidence type="ECO:0000256" key="4">
    <source>
        <dbReference type="ARBA" id="ARBA00022692"/>
    </source>
</evidence>
<feature type="binding site" description="covalent" evidence="9">
    <location>
        <position position="69"/>
    </location>
    <ligand>
        <name>heme c</name>
        <dbReference type="ChEBI" id="CHEBI:61717"/>
    </ligand>
</feature>
<dbReference type="GO" id="GO:0020037">
    <property type="term" value="F:heme binding"/>
    <property type="evidence" value="ECO:0007669"/>
    <property type="project" value="InterPro"/>
</dbReference>
<accession>A0AA41YX09</accession>
<comment type="cofactor">
    <cofactor evidence="9">
        <name>heme c</name>
        <dbReference type="ChEBI" id="CHEBI:61717"/>
    </cofactor>
    <text evidence="9">Binds 1 heme c group covalently per subunit.</text>
</comment>
<feature type="binding site" description="covalent" evidence="9">
    <location>
        <position position="210"/>
    </location>
    <ligand>
        <name>heme c</name>
        <dbReference type="ChEBI" id="CHEBI:61717"/>
    </ligand>
</feature>
<keyword evidence="8 11" id="KW-0472">Membrane</keyword>
<evidence type="ECO:0000256" key="6">
    <source>
        <dbReference type="ARBA" id="ARBA00022989"/>
    </source>
</evidence>
<dbReference type="AlphaFoldDB" id="A0AA41YX09"/>
<dbReference type="PROSITE" id="PS51007">
    <property type="entry name" value="CYTC"/>
    <property type="match status" value="1"/>
</dbReference>
<organism evidence="14 15">
    <name type="scientific">Lichenifustis flavocetrariae</name>
    <dbReference type="NCBI Taxonomy" id="2949735"/>
    <lineage>
        <taxon>Bacteria</taxon>
        <taxon>Pseudomonadati</taxon>
        <taxon>Pseudomonadota</taxon>
        <taxon>Alphaproteobacteria</taxon>
        <taxon>Hyphomicrobiales</taxon>
        <taxon>Lichenihabitantaceae</taxon>
        <taxon>Lichenifustis</taxon>
    </lineage>
</organism>
<feature type="binding site" description="covalent" evidence="9">
    <location>
        <position position="68"/>
    </location>
    <ligand>
        <name>heme c</name>
        <dbReference type="ChEBI" id="CHEBI:61717"/>
    </ligand>
</feature>
<dbReference type="GO" id="GO:0009055">
    <property type="term" value="F:electron transfer activity"/>
    <property type="evidence" value="ECO:0007669"/>
    <property type="project" value="InterPro"/>
</dbReference>
<proteinExistence type="predicted"/>
<dbReference type="Pfam" id="PF02167">
    <property type="entry name" value="Cytochrom_C1"/>
    <property type="match status" value="1"/>
</dbReference>
<evidence type="ECO:0000256" key="12">
    <source>
        <dbReference type="SAM" id="SignalP"/>
    </source>
</evidence>
<keyword evidence="7 9" id="KW-0408">Iron</keyword>
<dbReference type="Proteomes" id="UP001165667">
    <property type="component" value="Unassembled WGS sequence"/>
</dbReference>
<dbReference type="GO" id="GO:0046872">
    <property type="term" value="F:metal ion binding"/>
    <property type="evidence" value="ECO:0007669"/>
    <property type="project" value="UniProtKB-KW"/>
</dbReference>
<reference evidence="14" key="1">
    <citation type="submission" date="2022-05" db="EMBL/GenBank/DDBJ databases">
        <authorList>
            <person name="Pankratov T."/>
        </authorList>
    </citation>
    <scope>NUCLEOTIDE SEQUENCE</scope>
    <source>
        <strain evidence="14">BP6-180914</strain>
    </source>
</reference>
<evidence type="ECO:0000313" key="15">
    <source>
        <dbReference type="Proteomes" id="UP001165667"/>
    </source>
</evidence>
<evidence type="ECO:0000256" key="2">
    <source>
        <dbReference type="ARBA" id="ARBA00016165"/>
    </source>
</evidence>
<dbReference type="InterPro" id="IPR002326">
    <property type="entry name" value="Cyt_c1"/>
</dbReference>
<keyword evidence="6 11" id="KW-1133">Transmembrane helix</keyword>
<evidence type="ECO:0000313" key="14">
    <source>
        <dbReference type="EMBL" id="MCW6506503.1"/>
    </source>
</evidence>
<evidence type="ECO:0000256" key="10">
    <source>
        <dbReference type="SAM" id="MobiDB-lite"/>
    </source>
</evidence>
<dbReference type="PANTHER" id="PTHR10266:SF3">
    <property type="entry name" value="CYTOCHROME C1, HEME PROTEIN, MITOCHONDRIAL"/>
    <property type="match status" value="1"/>
</dbReference>
<keyword evidence="12" id="KW-0732">Signal</keyword>
<dbReference type="SUPFAM" id="SSF46626">
    <property type="entry name" value="Cytochrome c"/>
    <property type="match status" value="1"/>
</dbReference>
<evidence type="ECO:0000259" key="13">
    <source>
        <dbReference type="PROSITE" id="PS51007"/>
    </source>
</evidence>
<comment type="caution">
    <text evidence="14">The sequence shown here is derived from an EMBL/GenBank/DDBJ whole genome shotgun (WGS) entry which is preliminary data.</text>
</comment>
<feature type="domain" description="Cytochrome c" evidence="13">
    <location>
        <begin position="52"/>
        <end position="244"/>
    </location>
</feature>
<feature type="transmembrane region" description="Helical" evidence="11">
    <location>
        <begin position="254"/>
        <end position="272"/>
    </location>
</feature>
<dbReference type="InterPro" id="IPR009056">
    <property type="entry name" value="Cyt_c-like_dom"/>
</dbReference>
<protein>
    <recommendedName>
        <fullName evidence="2">Cytochrome c1</fullName>
    </recommendedName>
</protein>
<dbReference type="Gene3D" id="1.20.5.100">
    <property type="entry name" value="Cytochrome c1, transmembrane anchor, C-terminal"/>
    <property type="match status" value="1"/>
</dbReference>
<dbReference type="EMBL" id="JAMOIM010000001">
    <property type="protein sequence ID" value="MCW6506503.1"/>
    <property type="molecule type" value="Genomic_DNA"/>
</dbReference>
<sequence length="294" mass="32075">MSPLRIFGAPALLAAGFLAVAAPARAQEAAPAPLPPKQSWSFAGPFGRYDQAQLQRGYQVYREVCSNCHSMHFVSFRNLSQAGGPSFSEGQVKALAETFKVQDGPNDAGDMFERPGRPSDPFPSPFPNEQAARAANGGALPPDMSVLAKARDIEFGGLWFMLQPFSQYSEQGVDYIHAVLNGYHDNPPDGFKLPDGKYYNDYYPGHAISMPKPLSDGQVTYTDGSPQTVEQYSHDIAAFLMWAAEPKLVERKRMGLTVVIFLAVFIGLLYAIKKRIWAGIHDDTGVTTAAQPGE</sequence>
<evidence type="ECO:0000256" key="3">
    <source>
        <dbReference type="ARBA" id="ARBA00022617"/>
    </source>
</evidence>
<keyword evidence="4 11" id="KW-0812">Transmembrane</keyword>
<evidence type="ECO:0000256" key="7">
    <source>
        <dbReference type="ARBA" id="ARBA00023004"/>
    </source>
</evidence>
<evidence type="ECO:0000256" key="11">
    <source>
        <dbReference type="SAM" id="Phobius"/>
    </source>
</evidence>
<feature type="signal peptide" evidence="12">
    <location>
        <begin position="1"/>
        <end position="26"/>
    </location>
</feature>
<evidence type="ECO:0000256" key="1">
    <source>
        <dbReference type="ARBA" id="ARBA00004370"/>
    </source>
</evidence>